<dbReference type="Pfam" id="PF02518">
    <property type="entry name" value="HATPase_c"/>
    <property type="match status" value="1"/>
</dbReference>
<keyword evidence="13" id="KW-1185">Reference proteome</keyword>
<dbReference type="GO" id="GO:0046983">
    <property type="term" value="F:protein dimerization activity"/>
    <property type="evidence" value="ECO:0007669"/>
    <property type="project" value="InterPro"/>
</dbReference>
<dbReference type="Pfam" id="PF07730">
    <property type="entry name" value="HisKA_3"/>
    <property type="match status" value="1"/>
</dbReference>
<keyword evidence="3" id="KW-0597">Phosphoprotein</keyword>
<keyword evidence="10" id="KW-1133">Transmembrane helix</keyword>
<evidence type="ECO:0000256" key="8">
    <source>
        <dbReference type="ARBA" id="ARBA00023012"/>
    </source>
</evidence>
<dbReference type="Gene3D" id="1.20.5.1930">
    <property type="match status" value="1"/>
</dbReference>
<dbReference type="SUPFAM" id="SSF55874">
    <property type="entry name" value="ATPase domain of HSP90 chaperone/DNA topoisomerase II/histidine kinase"/>
    <property type="match status" value="1"/>
</dbReference>
<dbReference type="RefSeq" id="WP_083427489.1">
    <property type="nucleotide sequence ID" value="NZ_FOWE01000009.1"/>
</dbReference>
<sequence length="716" mass="74940">MHTQAPVTGRATPPEAPSPTEPKPEPRDAAPGLRLLGWLVVAVTVAAAAGAALLDVLTPAAAREAAAATPGWTVGLPGVGLAVPAALLLRRVPRHAVSWVLGLTGLLWALDGLAQSWLTFAVRHDPPLAGATASFWFVNRFGAWLLLGLPLLLLLYPDGRLPTGRWRPVAVLSLASTALLPTLLMVVPSEIADARAGSRVPEVFRDLDLDLDPTSLPLPGAIALPLLRLAFPVAVLGVVVPVAVVVGRYRRSGGEDRRRMRWLLWAAVIDLLVMVAILFLPGDEASFGLSLAVTLTGAAVAVGVLQPQAVDVDRLLGATLVYGGLAVGVVLLDLAVLGAAGALLGDALGERDATLLTLLLVAVVYVPLRDPLWRLVRRWVLGEREDPYRVVSGLAERLERSDGAEEQLMAVAAGIAEAFRVPYVGVEVDSADGGRLVAEHGTRPAVVTPLPIAYRGEQVGRLLLPRDGVRAHLVTRGERLLADVVRQAAAAARAGSLAAQVQASRESLVTAREEERRRLRRDLHDGLGPSLGAVVLRIDTARNLAATRPDDADRLLRQARDDVAAALADVRRLVHDLRPPALDDLGLAGAVRQQAERLLAPPVTVTVDADGVADLPAAVEVAAYRIASEALANVARHAAASRARVRLSRAGGDLVVEVADDGVGIPPGRAAGVGLVSLRERAAELGGHCTVSCPPEGGTRVRAVLPAQGGGSGDRA</sequence>
<feature type="transmembrane region" description="Helical" evidence="10">
    <location>
        <begin position="262"/>
        <end position="280"/>
    </location>
</feature>
<dbReference type="EC" id="2.7.13.3" evidence="2"/>
<feature type="transmembrane region" description="Helical" evidence="10">
    <location>
        <begin position="286"/>
        <end position="305"/>
    </location>
</feature>
<dbReference type="PANTHER" id="PTHR24421:SF10">
    <property type="entry name" value="NITRATE_NITRITE SENSOR PROTEIN NARQ"/>
    <property type="match status" value="1"/>
</dbReference>
<accession>A0A1I5HHB2</accession>
<dbReference type="GO" id="GO:0005524">
    <property type="term" value="F:ATP binding"/>
    <property type="evidence" value="ECO:0007669"/>
    <property type="project" value="UniProtKB-KW"/>
</dbReference>
<comment type="catalytic activity">
    <reaction evidence="1">
        <text>ATP + protein L-histidine = ADP + protein N-phospho-L-histidine.</text>
        <dbReference type="EC" id="2.7.13.3"/>
    </reaction>
</comment>
<evidence type="ECO:0000313" key="13">
    <source>
        <dbReference type="Proteomes" id="UP000183642"/>
    </source>
</evidence>
<dbReference type="InterPro" id="IPR011712">
    <property type="entry name" value="Sig_transdc_His_kin_sub3_dim/P"/>
</dbReference>
<gene>
    <name evidence="12" type="ORF">SAMN05660359_03727</name>
</gene>
<feature type="region of interest" description="Disordered" evidence="9">
    <location>
        <begin position="1"/>
        <end position="28"/>
    </location>
</feature>
<feature type="transmembrane region" description="Helical" evidence="10">
    <location>
        <begin position="229"/>
        <end position="250"/>
    </location>
</feature>
<evidence type="ECO:0000256" key="10">
    <source>
        <dbReference type="SAM" id="Phobius"/>
    </source>
</evidence>
<dbReference type="Gene3D" id="3.30.565.10">
    <property type="entry name" value="Histidine kinase-like ATPase, C-terminal domain"/>
    <property type="match status" value="1"/>
</dbReference>
<dbReference type="EMBL" id="FOWE01000009">
    <property type="protein sequence ID" value="SFO47655.1"/>
    <property type="molecule type" value="Genomic_DNA"/>
</dbReference>
<evidence type="ECO:0000259" key="11">
    <source>
        <dbReference type="SMART" id="SM00387"/>
    </source>
</evidence>
<organism evidence="12 13">
    <name type="scientific">Geodermatophilus obscurus</name>
    <dbReference type="NCBI Taxonomy" id="1861"/>
    <lineage>
        <taxon>Bacteria</taxon>
        <taxon>Bacillati</taxon>
        <taxon>Actinomycetota</taxon>
        <taxon>Actinomycetes</taxon>
        <taxon>Geodermatophilales</taxon>
        <taxon>Geodermatophilaceae</taxon>
        <taxon>Geodermatophilus</taxon>
    </lineage>
</organism>
<feature type="transmembrane region" description="Helical" evidence="10">
    <location>
        <begin position="317"/>
        <end position="341"/>
    </location>
</feature>
<evidence type="ECO:0000256" key="6">
    <source>
        <dbReference type="ARBA" id="ARBA00022777"/>
    </source>
</evidence>
<feature type="transmembrane region" description="Helical" evidence="10">
    <location>
        <begin position="66"/>
        <end position="89"/>
    </location>
</feature>
<evidence type="ECO:0000256" key="7">
    <source>
        <dbReference type="ARBA" id="ARBA00022840"/>
    </source>
</evidence>
<evidence type="ECO:0000256" key="1">
    <source>
        <dbReference type="ARBA" id="ARBA00000085"/>
    </source>
</evidence>
<keyword evidence="5" id="KW-0547">Nucleotide-binding</keyword>
<evidence type="ECO:0000313" key="12">
    <source>
        <dbReference type="EMBL" id="SFO47655.1"/>
    </source>
</evidence>
<feature type="domain" description="Histidine kinase/HSP90-like ATPase" evidence="11">
    <location>
        <begin position="618"/>
        <end position="709"/>
    </location>
</feature>
<dbReference type="CDD" id="cd16917">
    <property type="entry name" value="HATPase_UhpB-NarQ-NarX-like"/>
    <property type="match status" value="1"/>
</dbReference>
<keyword evidence="10" id="KW-0812">Transmembrane</keyword>
<dbReference type="OrthoDB" id="227596at2"/>
<evidence type="ECO:0000256" key="9">
    <source>
        <dbReference type="SAM" id="MobiDB-lite"/>
    </source>
</evidence>
<dbReference type="AlphaFoldDB" id="A0A1I5HHB2"/>
<evidence type="ECO:0000256" key="2">
    <source>
        <dbReference type="ARBA" id="ARBA00012438"/>
    </source>
</evidence>
<dbReference type="GO" id="GO:0016020">
    <property type="term" value="C:membrane"/>
    <property type="evidence" value="ECO:0007669"/>
    <property type="project" value="InterPro"/>
</dbReference>
<dbReference type="SMART" id="SM00387">
    <property type="entry name" value="HATPase_c"/>
    <property type="match status" value="1"/>
</dbReference>
<evidence type="ECO:0000256" key="4">
    <source>
        <dbReference type="ARBA" id="ARBA00022679"/>
    </source>
</evidence>
<dbReference type="InterPro" id="IPR003594">
    <property type="entry name" value="HATPase_dom"/>
</dbReference>
<keyword evidence="7" id="KW-0067">ATP-binding</keyword>
<evidence type="ECO:0000256" key="5">
    <source>
        <dbReference type="ARBA" id="ARBA00022741"/>
    </source>
</evidence>
<dbReference type="InterPro" id="IPR036890">
    <property type="entry name" value="HATPase_C_sf"/>
</dbReference>
<dbReference type="PANTHER" id="PTHR24421">
    <property type="entry name" value="NITRATE/NITRITE SENSOR PROTEIN NARX-RELATED"/>
    <property type="match status" value="1"/>
</dbReference>
<feature type="transmembrane region" description="Helical" evidence="10">
    <location>
        <begin position="35"/>
        <end position="54"/>
    </location>
</feature>
<dbReference type="GO" id="GO:0000155">
    <property type="term" value="F:phosphorelay sensor kinase activity"/>
    <property type="evidence" value="ECO:0007669"/>
    <property type="project" value="InterPro"/>
</dbReference>
<feature type="transmembrane region" description="Helical" evidence="10">
    <location>
        <begin position="137"/>
        <end position="156"/>
    </location>
</feature>
<feature type="transmembrane region" description="Helical" evidence="10">
    <location>
        <begin position="96"/>
        <end position="117"/>
    </location>
</feature>
<keyword evidence="10" id="KW-0472">Membrane</keyword>
<dbReference type="Proteomes" id="UP000183642">
    <property type="component" value="Unassembled WGS sequence"/>
</dbReference>
<keyword evidence="4" id="KW-0808">Transferase</keyword>
<feature type="transmembrane region" description="Helical" evidence="10">
    <location>
        <begin position="168"/>
        <end position="187"/>
    </location>
</feature>
<protein>
    <recommendedName>
        <fullName evidence="2">histidine kinase</fullName>
        <ecNumber evidence="2">2.7.13.3</ecNumber>
    </recommendedName>
</protein>
<dbReference type="InterPro" id="IPR050482">
    <property type="entry name" value="Sensor_HK_TwoCompSys"/>
</dbReference>
<reference evidence="13" key="1">
    <citation type="submission" date="2016-10" db="EMBL/GenBank/DDBJ databases">
        <authorList>
            <person name="Varghese N."/>
            <person name="Submissions S."/>
        </authorList>
    </citation>
    <scope>NUCLEOTIDE SEQUENCE [LARGE SCALE GENOMIC DNA]</scope>
    <source>
        <strain evidence="13">DSM 43161</strain>
    </source>
</reference>
<name>A0A1I5HHB2_9ACTN</name>
<keyword evidence="8" id="KW-0902">Two-component regulatory system</keyword>
<evidence type="ECO:0000256" key="3">
    <source>
        <dbReference type="ARBA" id="ARBA00022553"/>
    </source>
</evidence>
<keyword evidence="6 12" id="KW-0418">Kinase</keyword>
<proteinExistence type="predicted"/>